<dbReference type="RefSeq" id="WP_179790719.1">
    <property type="nucleotide sequence ID" value="NZ_JAAVJF010000006.1"/>
</dbReference>
<proteinExistence type="predicted"/>
<dbReference type="Proteomes" id="UP000554766">
    <property type="component" value="Unassembled WGS sequence"/>
</dbReference>
<dbReference type="GO" id="GO:0016799">
    <property type="term" value="F:hydrolase activity, hydrolyzing N-glycosyl compounds"/>
    <property type="evidence" value="ECO:0007669"/>
    <property type="project" value="InterPro"/>
</dbReference>
<sequence>MGAESRLEKVAETLRHLGIVAVLQMEKRDPQYRAVCDVVKTHGELAGARLALMNALVSYKLSGKGEEHWLYFGQYFAERGIRDFCRDFLEYIDTSPYLKVGRETRKKRILKICRYVPDLEDLSATLRQLSQLLSADPEQKTLVFAIKMLNYAYMCSRGVDRLLPFDIPIPVDYRVAHLTWCAGLLELRPEEAMRSYREVQRVWDVVARKSGIPPLHIDTVLWLAGRAVLYGENIHYVPQHIIDLFRWREECRHLSTRR</sequence>
<dbReference type="InterPro" id="IPR015254">
    <property type="entry name" value="AGOG-like"/>
</dbReference>
<dbReference type="InterPro" id="IPR011257">
    <property type="entry name" value="DNA_glycosylase"/>
</dbReference>
<dbReference type="Pfam" id="PF09171">
    <property type="entry name" value="AGOG"/>
    <property type="match status" value="1"/>
</dbReference>
<dbReference type="Gene3D" id="1.10.340.30">
    <property type="entry name" value="Hypothetical protein, domain 2"/>
    <property type="match status" value="1"/>
</dbReference>
<evidence type="ECO:0000313" key="1">
    <source>
        <dbReference type="EMBL" id="NYR16567.1"/>
    </source>
</evidence>
<keyword evidence="1" id="KW-0456">Lyase</keyword>
<gene>
    <name evidence="1" type="ORF">HC235_11640</name>
</gene>
<comment type="caution">
    <text evidence="1">The sequence shown here is derived from an EMBL/GenBank/DDBJ whole genome shotgun (WGS) entry which is preliminary data.</text>
</comment>
<dbReference type="EMBL" id="JAAVJF010000006">
    <property type="protein sequence ID" value="NYR16567.1"/>
    <property type="molecule type" value="Genomic_DNA"/>
</dbReference>
<dbReference type="GO" id="GO:0003906">
    <property type="term" value="F:DNA-(apurinic or apyrimidinic site) endonuclease activity"/>
    <property type="evidence" value="ECO:0007669"/>
    <property type="project" value="InterPro"/>
</dbReference>
<accession>A0A7L4PEB5</accession>
<dbReference type="GO" id="GO:0006281">
    <property type="term" value="P:DNA repair"/>
    <property type="evidence" value="ECO:0007669"/>
    <property type="project" value="InterPro"/>
</dbReference>
<dbReference type="GO" id="GO:0016829">
    <property type="term" value="F:lyase activity"/>
    <property type="evidence" value="ECO:0007669"/>
    <property type="project" value="UniProtKB-KW"/>
</dbReference>
<evidence type="ECO:0000313" key="2">
    <source>
        <dbReference type="Proteomes" id="UP000554766"/>
    </source>
</evidence>
<protein>
    <submittedName>
        <fullName evidence="1">N-glycosylase/DNA lyase</fullName>
    </submittedName>
</protein>
<dbReference type="Gene3D" id="1.10.1670.10">
    <property type="entry name" value="Helix-hairpin-Helix base-excision DNA repair enzymes (C-terminal)"/>
    <property type="match status" value="1"/>
</dbReference>
<dbReference type="InterPro" id="IPR023170">
    <property type="entry name" value="HhH_base_excis_C"/>
</dbReference>
<organism evidence="1 2">
    <name type="scientific">Pyrobaculum arsenaticum</name>
    <dbReference type="NCBI Taxonomy" id="121277"/>
    <lineage>
        <taxon>Archaea</taxon>
        <taxon>Thermoproteota</taxon>
        <taxon>Thermoprotei</taxon>
        <taxon>Thermoproteales</taxon>
        <taxon>Thermoproteaceae</taxon>
        <taxon>Pyrobaculum</taxon>
    </lineage>
</organism>
<dbReference type="SUPFAM" id="SSF48150">
    <property type="entry name" value="DNA-glycosylase"/>
    <property type="match status" value="1"/>
</dbReference>
<keyword evidence="2" id="KW-1185">Reference proteome</keyword>
<dbReference type="AlphaFoldDB" id="A0A7L4PEB5"/>
<reference evidence="1 2" key="1">
    <citation type="journal article" date="2020" name="Nat. Commun.">
        <title>The structures of two archaeal type IV pili illuminate evolutionary relationships.</title>
        <authorList>
            <person name="Wang F."/>
            <person name="Baquero D.P."/>
            <person name="Su Z."/>
            <person name="Beltran L.C."/>
            <person name="Prangishvili D."/>
            <person name="Krupovic M."/>
            <person name="Egelman E.H."/>
        </authorList>
    </citation>
    <scope>NUCLEOTIDE SEQUENCE [LARGE SCALE GENOMIC DNA]</scope>
    <source>
        <strain evidence="1 2">2GA</strain>
    </source>
</reference>
<name>A0A7L4PEB5_9CREN</name>